<keyword evidence="4" id="KW-1185">Reference proteome</keyword>
<dbReference type="GO" id="GO:0016491">
    <property type="term" value="F:oxidoreductase activity"/>
    <property type="evidence" value="ECO:0007669"/>
    <property type="project" value="UniProtKB-KW"/>
</dbReference>
<evidence type="ECO:0000256" key="1">
    <source>
        <dbReference type="ARBA" id="ARBA00023002"/>
    </source>
</evidence>
<keyword evidence="1 3" id="KW-0560">Oxidoreductase</keyword>
<reference evidence="4" key="1">
    <citation type="journal article" date="2019" name="Int. J. Syst. Evol. Microbiol.">
        <title>The Global Catalogue of Microorganisms (GCM) 10K type strain sequencing project: providing services to taxonomists for standard genome sequencing and annotation.</title>
        <authorList>
            <consortium name="The Broad Institute Genomics Platform"/>
            <consortium name="The Broad Institute Genome Sequencing Center for Infectious Disease"/>
            <person name="Wu L."/>
            <person name="Ma J."/>
        </authorList>
    </citation>
    <scope>NUCLEOTIDE SEQUENCE [LARGE SCALE GENOMIC DNA]</scope>
    <source>
        <strain evidence="4">KCTC 23707</strain>
    </source>
</reference>
<dbReference type="Pfam" id="PF01266">
    <property type="entry name" value="DAO"/>
    <property type="match status" value="1"/>
</dbReference>
<comment type="caution">
    <text evidence="3">The sequence shown here is derived from an EMBL/GenBank/DDBJ whole genome shotgun (WGS) entry which is preliminary data.</text>
</comment>
<dbReference type="InterPro" id="IPR006076">
    <property type="entry name" value="FAD-dep_OxRdtase"/>
</dbReference>
<dbReference type="EC" id="1.-.-.-" evidence="3"/>
<protein>
    <submittedName>
        <fullName evidence="3">NAD(P)/FAD-dependent oxidoreductase</fullName>
        <ecNumber evidence="3">1.-.-.-</ecNumber>
    </submittedName>
</protein>
<dbReference type="RefSeq" id="WP_378797267.1">
    <property type="nucleotide sequence ID" value="NZ_JBHUER010000002.1"/>
</dbReference>
<dbReference type="Gene3D" id="3.30.9.10">
    <property type="entry name" value="D-Amino Acid Oxidase, subunit A, domain 2"/>
    <property type="match status" value="1"/>
</dbReference>
<dbReference type="PRINTS" id="PR00411">
    <property type="entry name" value="PNDRDTASEI"/>
</dbReference>
<organism evidence="3 4">
    <name type="scientific">Methylopila henanensis</name>
    <dbReference type="NCBI Taxonomy" id="873516"/>
    <lineage>
        <taxon>Bacteria</taxon>
        <taxon>Pseudomonadati</taxon>
        <taxon>Pseudomonadota</taxon>
        <taxon>Alphaproteobacteria</taxon>
        <taxon>Hyphomicrobiales</taxon>
        <taxon>Methylopilaceae</taxon>
        <taxon>Methylopila</taxon>
    </lineage>
</organism>
<evidence type="ECO:0000313" key="4">
    <source>
        <dbReference type="Proteomes" id="UP001597308"/>
    </source>
</evidence>
<proteinExistence type="predicted"/>
<gene>
    <name evidence="3" type="ORF">ACFSCV_04130</name>
</gene>
<feature type="domain" description="FAD dependent oxidoreductase" evidence="2">
    <location>
        <begin position="29"/>
        <end position="355"/>
    </location>
</feature>
<name>A0ABW4K230_9HYPH</name>
<accession>A0ABW4K230</accession>
<dbReference type="SUPFAM" id="SSF51905">
    <property type="entry name" value="FAD/NAD(P)-binding domain"/>
    <property type="match status" value="1"/>
</dbReference>
<evidence type="ECO:0000313" key="3">
    <source>
        <dbReference type="EMBL" id="MFD1702185.1"/>
    </source>
</evidence>
<dbReference type="InterPro" id="IPR036188">
    <property type="entry name" value="FAD/NAD-bd_sf"/>
</dbReference>
<dbReference type="Proteomes" id="UP001597308">
    <property type="component" value="Unassembled WGS sequence"/>
</dbReference>
<dbReference type="Gene3D" id="3.50.50.60">
    <property type="entry name" value="FAD/NAD(P)-binding domain"/>
    <property type="match status" value="1"/>
</dbReference>
<evidence type="ECO:0000259" key="2">
    <source>
        <dbReference type="Pfam" id="PF01266"/>
    </source>
</evidence>
<sequence length="384" mass="38865">MIGSLFPARAFPPSAFAARERPQPANGYDVIVIGGGALASALARACAGNGAAVAMLAPGAIEPTPAERAWPVVRAAHPDAGRIAIQADAPQRLAKLARWLTPSPMAERAGCLTLGLDEDRVRTLGTESGHAKAHGVEAWMVPAREVAALAPPLGRGRGLAPAQHEAGAMVVEADCLTLGLARAAEEAGAAIFPGARVDALARDGQAVIGVELGGRFVRAGAVALADDASAIRLVREGRGRLSLRREERTALTTGAGAPELGAAVIAGDLTLARCATGAATLSGPCGADAIATRAIALAPELAALEVAFEQPVTLWTGVDGRAQIGPADIDGLWLALGFGRDALSPVFAAAEHLAAALGGGRDDPDFAPFAPTRRAAPRLAEIAS</sequence>
<dbReference type="EMBL" id="JBHUER010000002">
    <property type="protein sequence ID" value="MFD1702185.1"/>
    <property type="molecule type" value="Genomic_DNA"/>
</dbReference>